<proteinExistence type="predicted"/>
<evidence type="ECO:0000313" key="1">
    <source>
        <dbReference type="EMBL" id="KOF77152.1"/>
    </source>
</evidence>
<protein>
    <submittedName>
        <fullName evidence="1">Uncharacterized protein</fullName>
    </submittedName>
</protein>
<dbReference type="EMBL" id="KQ421540">
    <property type="protein sequence ID" value="KOF77152.1"/>
    <property type="molecule type" value="Genomic_DNA"/>
</dbReference>
<sequence length="50" mass="5820">MFQNGKHIHHTQSNHIVYSVLSNCMILNSNTNDEQKILVTQHIVTRMLTE</sequence>
<name>A0A0L8GJI1_OCTBM</name>
<gene>
    <name evidence="1" type="ORF">OCBIM_22032436mg</name>
</gene>
<reference evidence="1" key="1">
    <citation type="submission" date="2015-07" db="EMBL/GenBank/DDBJ databases">
        <title>MeaNS - Measles Nucleotide Surveillance Program.</title>
        <authorList>
            <person name="Tran T."/>
            <person name="Druce J."/>
        </authorList>
    </citation>
    <scope>NUCLEOTIDE SEQUENCE</scope>
    <source>
        <strain evidence="1">UCB-OBI-ISO-001</strain>
        <tissue evidence="1">Gonad</tissue>
    </source>
</reference>
<dbReference type="AlphaFoldDB" id="A0A0L8GJI1"/>
<organism evidence="1">
    <name type="scientific">Octopus bimaculoides</name>
    <name type="common">California two-spotted octopus</name>
    <dbReference type="NCBI Taxonomy" id="37653"/>
    <lineage>
        <taxon>Eukaryota</taxon>
        <taxon>Metazoa</taxon>
        <taxon>Spiralia</taxon>
        <taxon>Lophotrochozoa</taxon>
        <taxon>Mollusca</taxon>
        <taxon>Cephalopoda</taxon>
        <taxon>Coleoidea</taxon>
        <taxon>Octopodiformes</taxon>
        <taxon>Octopoda</taxon>
        <taxon>Incirrata</taxon>
        <taxon>Octopodidae</taxon>
        <taxon>Octopus</taxon>
    </lineage>
</organism>
<accession>A0A0L8GJI1</accession>